<keyword evidence="2 3" id="KW-0143">Chaperone</keyword>
<dbReference type="InterPro" id="IPR000740">
    <property type="entry name" value="GrpE"/>
</dbReference>
<evidence type="ECO:0000313" key="7">
    <source>
        <dbReference type="Proteomes" id="UP000054498"/>
    </source>
</evidence>
<dbReference type="EMBL" id="KK102217">
    <property type="protein sequence ID" value="KIY98347.1"/>
    <property type="molecule type" value="Genomic_DNA"/>
</dbReference>
<dbReference type="RefSeq" id="XP_013897367.1">
    <property type="nucleotide sequence ID" value="XM_014041913.1"/>
</dbReference>
<name>A0A0D2JFV1_9CHLO</name>
<evidence type="ECO:0000256" key="5">
    <source>
        <dbReference type="SAM" id="MobiDB-lite"/>
    </source>
</evidence>
<proteinExistence type="inferred from homology"/>
<feature type="region of interest" description="Disordered" evidence="5">
    <location>
        <begin position="128"/>
        <end position="153"/>
    </location>
</feature>
<gene>
    <name evidence="6" type="ORF">MNEG_9618</name>
</gene>
<dbReference type="PRINTS" id="PR00773">
    <property type="entry name" value="GRPEPROTEIN"/>
</dbReference>
<comment type="function">
    <text evidence="3">Essential component of the PAM complex, a complex required for the translocation of transit peptide-containing proteins from the inner membrane into the mitochondrial matrix in an ATP-dependent manner.</text>
</comment>
<dbReference type="GO" id="GO:0000774">
    <property type="term" value="F:adenyl-nucleotide exchange factor activity"/>
    <property type="evidence" value="ECO:0007669"/>
    <property type="project" value="InterPro"/>
</dbReference>
<dbReference type="GO" id="GO:0051082">
    <property type="term" value="F:unfolded protein binding"/>
    <property type="evidence" value="ECO:0007669"/>
    <property type="project" value="TreeGrafter"/>
</dbReference>
<comment type="subcellular location">
    <subcellularLocation>
        <location evidence="3">Mitochondrion matrix</location>
    </subcellularLocation>
</comment>
<dbReference type="Proteomes" id="UP000054498">
    <property type="component" value="Unassembled WGS sequence"/>
</dbReference>
<keyword evidence="3" id="KW-0496">Mitochondrion</keyword>
<dbReference type="PROSITE" id="PS01071">
    <property type="entry name" value="GRPE"/>
    <property type="match status" value="1"/>
</dbReference>
<dbReference type="GO" id="GO:0006457">
    <property type="term" value="P:protein folding"/>
    <property type="evidence" value="ECO:0007669"/>
    <property type="project" value="InterPro"/>
</dbReference>
<evidence type="ECO:0000256" key="3">
    <source>
        <dbReference type="RuleBase" id="RU000640"/>
    </source>
</evidence>
<evidence type="ECO:0000256" key="2">
    <source>
        <dbReference type="ARBA" id="ARBA00023186"/>
    </source>
</evidence>
<evidence type="ECO:0000256" key="4">
    <source>
        <dbReference type="RuleBase" id="RU004478"/>
    </source>
</evidence>
<dbReference type="GO" id="GO:0005759">
    <property type="term" value="C:mitochondrial matrix"/>
    <property type="evidence" value="ECO:0007669"/>
    <property type="project" value="UniProtKB-SubCell"/>
</dbReference>
<dbReference type="SUPFAM" id="SSF58014">
    <property type="entry name" value="Coiled-coil domain of nucleotide exchange factor GrpE"/>
    <property type="match status" value="1"/>
</dbReference>
<organism evidence="6 7">
    <name type="scientific">Monoraphidium neglectum</name>
    <dbReference type="NCBI Taxonomy" id="145388"/>
    <lineage>
        <taxon>Eukaryota</taxon>
        <taxon>Viridiplantae</taxon>
        <taxon>Chlorophyta</taxon>
        <taxon>core chlorophytes</taxon>
        <taxon>Chlorophyceae</taxon>
        <taxon>CS clade</taxon>
        <taxon>Sphaeropleales</taxon>
        <taxon>Selenastraceae</taxon>
        <taxon>Monoraphidium</taxon>
    </lineage>
</organism>
<dbReference type="Gene3D" id="2.30.22.10">
    <property type="entry name" value="Head domain of nucleotide exchange factor GrpE"/>
    <property type="match status" value="1"/>
</dbReference>
<protein>
    <recommendedName>
        <fullName evidence="3">GrpE protein homolog</fullName>
    </recommendedName>
</protein>
<dbReference type="PANTHER" id="PTHR21237">
    <property type="entry name" value="GRPE PROTEIN"/>
    <property type="match status" value="1"/>
</dbReference>
<keyword evidence="7" id="KW-1185">Reference proteome</keyword>
<dbReference type="STRING" id="145388.A0A0D2JFV1"/>
<comment type="similarity">
    <text evidence="1 4">Belongs to the GrpE family.</text>
</comment>
<dbReference type="Gene3D" id="3.90.20.20">
    <property type="match status" value="1"/>
</dbReference>
<feature type="region of interest" description="Disordered" evidence="5">
    <location>
        <begin position="51"/>
        <end position="92"/>
    </location>
</feature>
<dbReference type="OrthoDB" id="201635at2759"/>
<evidence type="ECO:0000256" key="1">
    <source>
        <dbReference type="ARBA" id="ARBA00009054"/>
    </source>
</evidence>
<dbReference type="InterPro" id="IPR009012">
    <property type="entry name" value="GrpE_head"/>
</dbReference>
<dbReference type="AlphaFoldDB" id="A0A0D2JFV1"/>
<dbReference type="InterPro" id="IPR013805">
    <property type="entry name" value="GrpE_CC"/>
</dbReference>
<reference evidence="6 7" key="1">
    <citation type="journal article" date="2013" name="BMC Genomics">
        <title>Reconstruction of the lipid metabolism for the microalga Monoraphidium neglectum from its genome sequence reveals characteristics suitable for biofuel production.</title>
        <authorList>
            <person name="Bogen C."/>
            <person name="Al-Dilaimi A."/>
            <person name="Albersmeier A."/>
            <person name="Wichmann J."/>
            <person name="Grundmann M."/>
            <person name="Rupp O."/>
            <person name="Lauersen K.J."/>
            <person name="Blifernez-Klassen O."/>
            <person name="Kalinowski J."/>
            <person name="Goesmann A."/>
            <person name="Mussgnug J.H."/>
            <person name="Kruse O."/>
        </authorList>
    </citation>
    <scope>NUCLEOTIDE SEQUENCE [LARGE SCALE GENOMIC DNA]</scope>
    <source>
        <strain evidence="6 7">SAG 48.87</strain>
    </source>
</reference>
<dbReference type="KEGG" id="mng:MNEG_9618"/>
<dbReference type="GO" id="GO:0051087">
    <property type="term" value="F:protein-folding chaperone binding"/>
    <property type="evidence" value="ECO:0007669"/>
    <property type="project" value="InterPro"/>
</dbReference>
<evidence type="ECO:0000313" key="6">
    <source>
        <dbReference type="EMBL" id="KIY98347.1"/>
    </source>
</evidence>
<accession>A0A0D2JFV1</accession>
<dbReference type="GO" id="GO:0042803">
    <property type="term" value="F:protein homodimerization activity"/>
    <property type="evidence" value="ECO:0007669"/>
    <property type="project" value="InterPro"/>
</dbReference>
<dbReference type="GeneID" id="25742493"/>
<dbReference type="Pfam" id="PF01025">
    <property type="entry name" value="GrpE"/>
    <property type="match status" value="1"/>
</dbReference>
<dbReference type="HAMAP" id="MF_01151">
    <property type="entry name" value="GrpE"/>
    <property type="match status" value="1"/>
</dbReference>
<dbReference type="SUPFAM" id="SSF51064">
    <property type="entry name" value="Head domain of nucleotide exchange factor GrpE"/>
    <property type="match status" value="1"/>
</dbReference>
<dbReference type="PANTHER" id="PTHR21237:SF40">
    <property type="entry name" value="CELL CYCLE AND APOPTOSIS REGULATOR PROTEIN 2"/>
    <property type="match status" value="1"/>
</dbReference>
<feature type="compositionally biased region" description="Low complexity" evidence="5">
    <location>
        <begin position="51"/>
        <end position="68"/>
    </location>
</feature>
<sequence length="298" mass="30488">MMAEVEEEGSGGVSIDVDDGSGSDDGAAAALRDAREANAAVEAAIGRLAAATDAAAAGGKQRAARQPRGPAPKRRAPLGSSGSPPFVAAGKALASGRPSRALLSGVLEAIESERSALQKQLIQKQLRREFGGGSASGSATPGGSDGEDNPYAKPIKQLTDDLARAKQRAAADRENAKAEALVTVVSAWLPLLDSFDAALAAQAAAEARAGPPPPGEAAVHAAYRALHIQLLELLRQQGVEVLGQEQEGRPFDPALHEAVMRQPPPPGFSDDSVVKVLRAGYAVGGKLVRAALVIVAQE</sequence>
<feature type="region of interest" description="Disordered" evidence="5">
    <location>
        <begin position="1"/>
        <end position="29"/>
    </location>
</feature>